<dbReference type="AlphaFoldDB" id="A0A914D5H4"/>
<evidence type="ECO:0000313" key="1">
    <source>
        <dbReference type="Proteomes" id="UP000887540"/>
    </source>
</evidence>
<protein>
    <submittedName>
        <fullName evidence="2">Globin family profile domain-containing protein</fullName>
    </submittedName>
</protein>
<evidence type="ECO:0000313" key="2">
    <source>
        <dbReference type="WBParaSite" id="ACRNAN_scaffold19454.g32884.t1"/>
    </source>
</evidence>
<keyword evidence="1" id="KW-1185">Reference proteome</keyword>
<sequence length="109" mass="12594">MEDLSIVGDVKHIVETLNANQLQNIMIDLAKFHASVLDYETRNIDFLKQFPYDNDGVKQFVNCVSGLVWKLVEIEPNLHEMITYLWPYISNPEVFIENVSKKYGCISVT</sequence>
<reference evidence="2" key="1">
    <citation type="submission" date="2022-11" db="UniProtKB">
        <authorList>
            <consortium name="WormBaseParasite"/>
        </authorList>
    </citation>
    <scope>IDENTIFICATION</scope>
</reference>
<accession>A0A914D5H4</accession>
<organism evidence="1 2">
    <name type="scientific">Acrobeloides nanus</name>
    <dbReference type="NCBI Taxonomy" id="290746"/>
    <lineage>
        <taxon>Eukaryota</taxon>
        <taxon>Metazoa</taxon>
        <taxon>Ecdysozoa</taxon>
        <taxon>Nematoda</taxon>
        <taxon>Chromadorea</taxon>
        <taxon>Rhabditida</taxon>
        <taxon>Tylenchina</taxon>
        <taxon>Cephalobomorpha</taxon>
        <taxon>Cephaloboidea</taxon>
        <taxon>Cephalobidae</taxon>
        <taxon>Acrobeloides</taxon>
    </lineage>
</organism>
<proteinExistence type="predicted"/>
<name>A0A914D5H4_9BILA</name>
<dbReference type="WBParaSite" id="ACRNAN_scaffold19454.g32884.t1">
    <property type="protein sequence ID" value="ACRNAN_scaffold19454.g32884.t1"/>
    <property type="gene ID" value="ACRNAN_scaffold19454.g32884"/>
</dbReference>
<dbReference type="Proteomes" id="UP000887540">
    <property type="component" value="Unplaced"/>
</dbReference>